<feature type="non-terminal residue" evidence="2">
    <location>
        <position position="1"/>
    </location>
</feature>
<proteinExistence type="predicted"/>
<dbReference type="PANTHER" id="PTHR22840:SF12">
    <property type="entry name" value="WD REPEAT-CONTAINING PROTEIN 36"/>
    <property type="match status" value="1"/>
</dbReference>
<organism evidence="2 3">
    <name type="scientific">Haematococcus lacustris</name>
    <name type="common">Green alga</name>
    <name type="synonym">Haematococcus pluvialis</name>
    <dbReference type="NCBI Taxonomy" id="44745"/>
    <lineage>
        <taxon>Eukaryota</taxon>
        <taxon>Viridiplantae</taxon>
        <taxon>Chlorophyta</taxon>
        <taxon>core chlorophytes</taxon>
        <taxon>Chlorophyceae</taxon>
        <taxon>CS clade</taxon>
        <taxon>Chlamydomonadales</taxon>
        <taxon>Haematococcaceae</taxon>
        <taxon>Haematococcus</taxon>
    </lineage>
</organism>
<dbReference type="Pfam" id="PF25171">
    <property type="entry name" value="Beta-prop_WDR36-Utp21_1st"/>
    <property type="match status" value="1"/>
</dbReference>
<dbReference type="EMBL" id="BLLF01001420">
    <property type="protein sequence ID" value="GFH19190.1"/>
    <property type="molecule type" value="Genomic_DNA"/>
</dbReference>
<dbReference type="SUPFAM" id="SSF50978">
    <property type="entry name" value="WD40 repeat-like"/>
    <property type="match status" value="1"/>
</dbReference>
<comment type="caution">
    <text evidence="2">The sequence shown here is derived from an EMBL/GenBank/DDBJ whole genome shotgun (WGS) entry which is preliminary data.</text>
</comment>
<dbReference type="PANTHER" id="PTHR22840">
    <property type="entry name" value="WD REPEAT-CONTAINING PROTEIN 36"/>
    <property type="match status" value="1"/>
</dbReference>
<dbReference type="Gene3D" id="2.130.10.10">
    <property type="entry name" value="YVTN repeat-like/Quinoprotein amine dehydrogenase"/>
    <property type="match status" value="1"/>
</dbReference>
<feature type="domain" description="WDR36/Utp21 N-terminal" evidence="1">
    <location>
        <begin position="34"/>
        <end position="336"/>
    </location>
</feature>
<dbReference type="InterPro" id="IPR015943">
    <property type="entry name" value="WD40/YVTN_repeat-like_dom_sf"/>
</dbReference>
<dbReference type="InterPro" id="IPR059157">
    <property type="entry name" value="WDR36-Utp21_N"/>
</dbReference>
<protein>
    <submittedName>
        <fullName evidence="2">U3 small nucleolar RNA-associated 21-like protein</fullName>
    </submittedName>
</protein>
<accession>A0A699ZCT9</accession>
<evidence type="ECO:0000313" key="2">
    <source>
        <dbReference type="EMBL" id="GFH19190.1"/>
    </source>
</evidence>
<dbReference type="GO" id="GO:0006364">
    <property type="term" value="P:rRNA processing"/>
    <property type="evidence" value="ECO:0007669"/>
    <property type="project" value="TreeGrafter"/>
</dbReference>
<name>A0A699ZCT9_HAELA</name>
<dbReference type="GO" id="GO:0032040">
    <property type="term" value="C:small-subunit processome"/>
    <property type="evidence" value="ECO:0007669"/>
    <property type="project" value="TreeGrafter"/>
</dbReference>
<reference evidence="2 3" key="1">
    <citation type="submission" date="2020-02" db="EMBL/GenBank/DDBJ databases">
        <title>Draft genome sequence of Haematococcus lacustris strain NIES-144.</title>
        <authorList>
            <person name="Morimoto D."/>
            <person name="Nakagawa S."/>
            <person name="Yoshida T."/>
            <person name="Sawayama S."/>
        </authorList>
    </citation>
    <scope>NUCLEOTIDE SEQUENCE [LARGE SCALE GENOMIC DNA]</scope>
    <source>
        <strain evidence="2 3">NIES-144</strain>
    </source>
</reference>
<dbReference type="AlphaFoldDB" id="A0A699ZCT9"/>
<evidence type="ECO:0000313" key="3">
    <source>
        <dbReference type="Proteomes" id="UP000485058"/>
    </source>
</evidence>
<keyword evidence="3" id="KW-1185">Reference proteome</keyword>
<feature type="non-terminal residue" evidence="2">
    <location>
        <position position="337"/>
    </location>
</feature>
<evidence type="ECO:0000259" key="1">
    <source>
        <dbReference type="Pfam" id="PF25171"/>
    </source>
</evidence>
<sequence>MASQPPLFKPFRALGYITEDAPFAVQRQGKETFVTVSVGKAWQVYNCGKLTLVLVGPQLPGTIRALAAKGDITLAAVGNSIIVCKRVHRLCVLRGHAAPILQLLVLGNLVLSLDTSGQLLTWALPGGGPAGGAAAGPGAKAAGQAAGSAEAADPVPQASMQLPAGFRPTCMAHPDTYLNKLVVGSEGGQLLLLNFVTGSVLYTFKGWGCAVRGLSSSPALDVMGVALADGRAALHNLRFDETVVVFSNAAGVGLASGMLAGGQAMPGPEQLSAGGGCRTLAFRTGPGVPLMAAAGGAGVITVWNLESRTLHTVIRDAHDAAVVALHFFAGEPLLMSA</sequence>
<dbReference type="GO" id="GO:0034388">
    <property type="term" value="C:Pwp2p-containing subcomplex of 90S preribosome"/>
    <property type="evidence" value="ECO:0007669"/>
    <property type="project" value="TreeGrafter"/>
</dbReference>
<dbReference type="InterPro" id="IPR036322">
    <property type="entry name" value="WD40_repeat_dom_sf"/>
</dbReference>
<dbReference type="Proteomes" id="UP000485058">
    <property type="component" value="Unassembled WGS sequence"/>
</dbReference>
<gene>
    <name evidence="2" type="ORF">HaLaN_16097</name>
</gene>